<feature type="transmembrane region" description="Helical" evidence="1">
    <location>
        <begin position="65"/>
        <end position="88"/>
    </location>
</feature>
<feature type="transmembrane region" description="Helical" evidence="1">
    <location>
        <begin position="109"/>
        <end position="137"/>
    </location>
</feature>
<keyword evidence="1" id="KW-1133">Transmembrane helix</keyword>
<keyword evidence="1" id="KW-0812">Transmembrane</keyword>
<sequence>MSVDTIEAGESQRRSLRFWIIAAIVVALLTAPRAAAVTEAVAIDLRHIAEGGYSVNPVWVDVLGLLIRLVLHTVPFLASVTLALVLIRKSRKGRLSSRGLRFLNISSRVGALVTGGLATALTVGAAVCAAAALYLLLGIGDLHLQEEAWMEQWGLAAAVPIDLLMVAWTVPGIVLGIAGRATNHRLRKLATAALWVCLASLVMSFLRAGAVLQLLVWMFYGILREMVGAGFGA</sequence>
<evidence type="ECO:0000256" key="1">
    <source>
        <dbReference type="SAM" id="Phobius"/>
    </source>
</evidence>
<protein>
    <recommendedName>
        <fullName evidence="4">DUF4386 family protein</fullName>
    </recommendedName>
</protein>
<dbReference type="AlphaFoldDB" id="A0A7K1UIN1"/>
<evidence type="ECO:0000313" key="2">
    <source>
        <dbReference type="EMBL" id="MVT26340.1"/>
    </source>
</evidence>
<feature type="transmembrane region" description="Helical" evidence="1">
    <location>
        <begin position="16"/>
        <end position="36"/>
    </location>
</feature>
<evidence type="ECO:0008006" key="4">
    <source>
        <dbReference type="Google" id="ProtNLM"/>
    </source>
</evidence>
<keyword evidence="3" id="KW-1185">Reference proteome</keyword>
<reference evidence="2 3" key="1">
    <citation type="submission" date="2019-12" db="EMBL/GenBank/DDBJ databases">
        <title>Nesterenkonia muleiensis sp. nov., a novel actinobacterium isolated from sap of Populus euphratica.</title>
        <authorList>
            <person name="Wang R."/>
        </authorList>
    </citation>
    <scope>NUCLEOTIDE SEQUENCE [LARGE SCALE GENOMIC DNA]</scope>
    <source>
        <strain evidence="2 3">F10</strain>
    </source>
</reference>
<proteinExistence type="predicted"/>
<gene>
    <name evidence="2" type="ORF">GNZ21_08215</name>
</gene>
<name>A0A7K1UIN1_9MICC</name>
<dbReference type="EMBL" id="WRPM01000059">
    <property type="protein sequence ID" value="MVT26340.1"/>
    <property type="molecule type" value="Genomic_DNA"/>
</dbReference>
<organism evidence="2 3">
    <name type="scientific">Nesterenkonia alkaliphila</name>
    <dbReference type="NCBI Taxonomy" id="1463631"/>
    <lineage>
        <taxon>Bacteria</taxon>
        <taxon>Bacillati</taxon>
        <taxon>Actinomycetota</taxon>
        <taxon>Actinomycetes</taxon>
        <taxon>Micrococcales</taxon>
        <taxon>Micrococcaceae</taxon>
        <taxon>Nesterenkonia</taxon>
    </lineage>
</organism>
<comment type="caution">
    <text evidence="2">The sequence shown here is derived from an EMBL/GenBank/DDBJ whole genome shotgun (WGS) entry which is preliminary data.</text>
</comment>
<keyword evidence="1" id="KW-0472">Membrane</keyword>
<dbReference type="Proteomes" id="UP000460157">
    <property type="component" value="Unassembled WGS sequence"/>
</dbReference>
<accession>A0A7K1UIN1</accession>
<evidence type="ECO:0000313" key="3">
    <source>
        <dbReference type="Proteomes" id="UP000460157"/>
    </source>
</evidence>
<dbReference type="RefSeq" id="WP_157323186.1">
    <property type="nucleotide sequence ID" value="NZ_BMFX01000011.1"/>
</dbReference>
<feature type="transmembrane region" description="Helical" evidence="1">
    <location>
        <begin position="157"/>
        <end position="177"/>
    </location>
</feature>
<feature type="transmembrane region" description="Helical" evidence="1">
    <location>
        <begin position="189"/>
        <end position="220"/>
    </location>
</feature>